<comment type="caution">
    <text evidence="3">The sequence shown here is derived from an EMBL/GenBank/DDBJ whole genome shotgun (WGS) entry which is preliminary data.</text>
</comment>
<name>A0A3N2GQD4_9PSEU</name>
<keyword evidence="2" id="KW-0812">Transmembrane</keyword>
<keyword evidence="2" id="KW-0472">Membrane</keyword>
<dbReference type="EMBL" id="RKHY01000001">
    <property type="protein sequence ID" value="ROS38831.1"/>
    <property type="molecule type" value="Genomic_DNA"/>
</dbReference>
<protein>
    <submittedName>
        <fullName evidence="3">Uncharacterized protein</fullName>
    </submittedName>
</protein>
<evidence type="ECO:0000256" key="2">
    <source>
        <dbReference type="SAM" id="Phobius"/>
    </source>
</evidence>
<dbReference type="RefSeq" id="WP_148085682.1">
    <property type="nucleotide sequence ID" value="NZ_RKHY01000001.1"/>
</dbReference>
<sequence length="85" mass="8360">MPSGAPPRPGKRRLGIGVAAGVAAVVLVVGGVGGFAIGRATAGSDDGGRPGYGQFDRMPRGYGEPPGFGERGQYGRGSDNGGSNT</sequence>
<keyword evidence="4" id="KW-1185">Reference proteome</keyword>
<dbReference type="AlphaFoldDB" id="A0A3N2GQD4"/>
<feature type="compositionally biased region" description="Gly residues" evidence="1">
    <location>
        <begin position="64"/>
        <end position="85"/>
    </location>
</feature>
<gene>
    <name evidence="3" type="ORF">EDD35_1119</name>
</gene>
<accession>A0A3N2GQD4</accession>
<evidence type="ECO:0000256" key="1">
    <source>
        <dbReference type="SAM" id="MobiDB-lite"/>
    </source>
</evidence>
<reference evidence="3 4" key="1">
    <citation type="submission" date="2018-11" db="EMBL/GenBank/DDBJ databases">
        <title>Sequencing the genomes of 1000 actinobacteria strains.</title>
        <authorList>
            <person name="Klenk H.-P."/>
        </authorList>
    </citation>
    <scope>NUCLEOTIDE SEQUENCE [LARGE SCALE GENOMIC DNA]</scope>
    <source>
        <strain evidence="3 4">DSM 44348</strain>
    </source>
</reference>
<feature type="transmembrane region" description="Helical" evidence="2">
    <location>
        <begin position="14"/>
        <end position="37"/>
    </location>
</feature>
<feature type="region of interest" description="Disordered" evidence="1">
    <location>
        <begin position="39"/>
        <end position="85"/>
    </location>
</feature>
<dbReference type="Proteomes" id="UP000274843">
    <property type="component" value="Unassembled WGS sequence"/>
</dbReference>
<evidence type="ECO:0000313" key="3">
    <source>
        <dbReference type="EMBL" id="ROS38831.1"/>
    </source>
</evidence>
<organism evidence="3 4">
    <name type="scientific">Amycolatopsis thermoflava</name>
    <dbReference type="NCBI Taxonomy" id="84480"/>
    <lineage>
        <taxon>Bacteria</taxon>
        <taxon>Bacillati</taxon>
        <taxon>Actinomycetota</taxon>
        <taxon>Actinomycetes</taxon>
        <taxon>Pseudonocardiales</taxon>
        <taxon>Pseudonocardiaceae</taxon>
        <taxon>Amycolatopsis</taxon>
        <taxon>Amycolatopsis methanolica group</taxon>
    </lineage>
</organism>
<evidence type="ECO:0000313" key="4">
    <source>
        <dbReference type="Proteomes" id="UP000274843"/>
    </source>
</evidence>
<dbReference type="GeneID" id="301842574"/>
<keyword evidence="2" id="KW-1133">Transmembrane helix</keyword>
<proteinExistence type="predicted"/>